<feature type="domain" description="AMP-dependent synthetase/ligase" evidence="3">
    <location>
        <begin position="22"/>
        <end position="387"/>
    </location>
</feature>
<keyword evidence="2 5" id="KW-0436">Ligase</keyword>
<dbReference type="InterPro" id="IPR020845">
    <property type="entry name" value="AMP-binding_CS"/>
</dbReference>
<sequence length="531" mass="59072">MKSSVLEQNLIERVAMGDLLRRRSRDSAHLPALIDFHKGQRREISYGELNSRVNQLAHGFISKGLKQGDKLALISSNRSDMVIVYFACYKLGVVVVPINFMQSADDIRYNFEHSESVAIVYENTFAELVLPCIKGNANIRFTTQIGADNGDADYSLDELITGQSESEIEDRIIKDRDTAHLIYTSGTTSRPKAVESSHLALMLAALTFSIELEVAKQNRLLVVLPLFHCAALSVMFPTLLRSGCVVIHGAFDPMSILDSIEQEKVDTAGFLPMMWNALLATPDIERRDFRHFKTGIYAMASMDVQILNRVREVFGCLMHLGSGQTEFAPSACLYRDKSSTEFDEGNYWGVPVCTVDQAIIDEHGNELPQGEVGEIVWRGAQAMSGYFKNPEASAQASQFGWHHSGDLGLIDNEGQLLFIDRKKDTIKSGGENVSSQKVEQILESFEGVMQAAAFGVSHPHWSEAVCACIIATPDVELNVSEIEQHCKDHLGKFEIPKAIFICQTLPMTSTGKIRKVELRHQYSDIFKDAKS</sequence>
<gene>
    <name evidence="5" type="ORF">GARC_0997</name>
</gene>
<dbReference type="Pfam" id="PF00501">
    <property type="entry name" value="AMP-binding"/>
    <property type="match status" value="1"/>
</dbReference>
<dbReference type="GO" id="GO:0031956">
    <property type="term" value="F:medium-chain fatty acid-CoA ligase activity"/>
    <property type="evidence" value="ECO:0007669"/>
    <property type="project" value="TreeGrafter"/>
</dbReference>
<comment type="caution">
    <text evidence="5">The sequence shown here is derived from an EMBL/GenBank/DDBJ whole genome shotgun (WGS) entry which is preliminary data.</text>
</comment>
<evidence type="ECO:0000313" key="6">
    <source>
        <dbReference type="Proteomes" id="UP000006327"/>
    </source>
</evidence>
<dbReference type="InterPro" id="IPR042099">
    <property type="entry name" value="ANL_N_sf"/>
</dbReference>
<feature type="domain" description="AMP-binding enzyme C-terminal" evidence="4">
    <location>
        <begin position="437"/>
        <end position="512"/>
    </location>
</feature>
<dbReference type="InterPro" id="IPR025110">
    <property type="entry name" value="AMP-bd_C"/>
</dbReference>
<dbReference type="Pfam" id="PF13193">
    <property type="entry name" value="AMP-binding_C"/>
    <property type="match status" value="1"/>
</dbReference>
<proteinExistence type="inferred from homology"/>
<dbReference type="OrthoDB" id="9047442at2"/>
<name>K6YMW1_9ALTE</name>
<dbReference type="Gene3D" id="3.40.50.12780">
    <property type="entry name" value="N-terminal domain of ligase-like"/>
    <property type="match status" value="1"/>
</dbReference>
<evidence type="ECO:0000259" key="3">
    <source>
        <dbReference type="Pfam" id="PF00501"/>
    </source>
</evidence>
<evidence type="ECO:0000256" key="2">
    <source>
        <dbReference type="ARBA" id="ARBA00022598"/>
    </source>
</evidence>
<accession>K6YMW1</accession>
<dbReference type="GO" id="GO:0006631">
    <property type="term" value="P:fatty acid metabolic process"/>
    <property type="evidence" value="ECO:0007669"/>
    <property type="project" value="TreeGrafter"/>
</dbReference>
<dbReference type="InterPro" id="IPR000873">
    <property type="entry name" value="AMP-dep_synth/lig_dom"/>
</dbReference>
<dbReference type="STRING" id="493475.GARC_0997"/>
<keyword evidence="6" id="KW-1185">Reference proteome</keyword>
<dbReference type="eggNOG" id="COG0318">
    <property type="taxonomic scope" value="Bacteria"/>
</dbReference>
<dbReference type="RefSeq" id="WP_007617331.1">
    <property type="nucleotide sequence ID" value="NZ_BAEO01000012.1"/>
</dbReference>
<organism evidence="5 6">
    <name type="scientific">Paraglaciecola arctica BSs20135</name>
    <dbReference type="NCBI Taxonomy" id="493475"/>
    <lineage>
        <taxon>Bacteria</taxon>
        <taxon>Pseudomonadati</taxon>
        <taxon>Pseudomonadota</taxon>
        <taxon>Gammaproteobacteria</taxon>
        <taxon>Alteromonadales</taxon>
        <taxon>Alteromonadaceae</taxon>
        <taxon>Paraglaciecola</taxon>
    </lineage>
</organism>
<dbReference type="AlphaFoldDB" id="K6YMW1"/>
<evidence type="ECO:0000259" key="4">
    <source>
        <dbReference type="Pfam" id="PF13193"/>
    </source>
</evidence>
<evidence type="ECO:0000256" key="1">
    <source>
        <dbReference type="ARBA" id="ARBA00006432"/>
    </source>
</evidence>
<protein>
    <submittedName>
        <fullName evidence="5">AMP-dependent synthetase and ligase</fullName>
    </submittedName>
</protein>
<dbReference type="Gene3D" id="3.30.300.30">
    <property type="match status" value="1"/>
</dbReference>
<dbReference type="PROSITE" id="PS00455">
    <property type="entry name" value="AMP_BINDING"/>
    <property type="match status" value="1"/>
</dbReference>
<dbReference type="SUPFAM" id="SSF56801">
    <property type="entry name" value="Acetyl-CoA synthetase-like"/>
    <property type="match status" value="1"/>
</dbReference>
<dbReference type="PANTHER" id="PTHR43201">
    <property type="entry name" value="ACYL-COA SYNTHETASE"/>
    <property type="match status" value="1"/>
</dbReference>
<dbReference type="InterPro" id="IPR045851">
    <property type="entry name" value="AMP-bd_C_sf"/>
</dbReference>
<comment type="similarity">
    <text evidence="1">Belongs to the ATP-dependent AMP-binding enzyme family.</text>
</comment>
<reference evidence="5 6" key="1">
    <citation type="journal article" date="2017" name="Antonie Van Leeuwenhoek">
        <title>Rhizobium rhizosphaerae sp. nov., a novel species isolated from rice rhizosphere.</title>
        <authorList>
            <person name="Zhao J.J."/>
            <person name="Zhang J."/>
            <person name="Zhang R.J."/>
            <person name="Zhang C.W."/>
            <person name="Yin H.Q."/>
            <person name="Zhang X.X."/>
        </authorList>
    </citation>
    <scope>NUCLEOTIDE SEQUENCE [LARGE SCALE GENOMIC DNA]</scope>
    <source>
        <strain evidence="5 6">BSs20135</strain>
    </source>
</reference>
<evidence type="ECO:0000313" key="5">
    <source>
        <dbReference type="EMBL" id="GAC17978.1"/>
    </source>
</evidence>
<dbReference type="Proteomes" id="UP000006327">
    <property type="component" value="Unassembled WGS sequence"/>
</dbReference>
<dbReference type="EMBL" id="BAEO01000012">
    <property type="protein sequence ID" value="GAC17978.1"/>
    <property type="molecule type" value="Genomic_DNA"/>
</dbReference>
<dbReference type="PANTHER" id="PTHR43201:SF5">
    <property type="entry name" value="MEDIUM-CHAIN ACYL-COA LIGASE ACSF2, MITOCHONDRIAL"/>
    <property type="match status" value="1"/>
</dbReference>